<reference evidence="2" key="1">
    <citation type="journal article" date="2019" name="Curr. Biol.">
        <title>Genome Sequence of Striga asiatica Provides Insight into the Evolution of Plant Parasitism.</title>
        <authorList>
            <person name="Yoshida S."/>
            <person name="Kim S."/>
            <person name="Wafula E.K."/>
            <person name="Tanskanen J."/>
            <person name="Kim Y.M."/>
            <person name="Honaas L."/>
            <person name="Yang Z."/>
            <person name="Spallek T."/>
            <person name="Conn C.E."/>
            <person name="Ichihashi Y."/>
            <person name="Cheong K."/>
            <person name="Cui S."/>
            <person name="Der J.P."/>
            <person name="Gundlach H."/>
            <person name="Jiao Y."/>
            <person name="Hori C."/>
            <person name="Ishida J.K."/>
            <person name="Kasahara H."/>
            <person name="Kiba T."/>
            <person name="Kim M.S."/>
            <person name="Koo N."/>
            <person name="Laohavisit A."/>
            <person name="Lee Y.H."/>
            <person name="Lumba S."/>
            <person name="McCourt P."/>
            <person name="Mortimer J.C."/>
            <person name="Mutuku J.M."/>
            <person name="Nomura T."/>
            <person name="Sasaki-Sekimoto Y."/>
            <person name="Seto Y."/>
            <person name="Wang Y."/>
            <person name="Wakatake T."/>
            <person name="Sakakibara H."/>
            <person name="Demura T."/>
            <person name="Yamaguchi S."/>
            <person name="Yoneyama K."/>
            <person name="Manabe R.I."/>
            <person name="Nelson D.C."/>
            <person name="Schulman A.H."/>
            <person name="Timko M.P."/>
            <person name="dePamphilis C.W."/>
            <person name="Choi D."/>
            <person name="Shirasu K."/>
        </authorList>
    </citation>
    <scope>NUCLEOTIDE SEQUENCE [LARGE SCALE GENOMIC DNA]</scope>
    <source>
        <strain evidence="2">cv. UVA1</strain>
    </source>
</reference>
<accession>A0A5A7Q6P7</accession>
<name>A0A5A7Q6P7_STRAF</name>
<dbReference type="EMBL" id="BKCP01005738">
    <property type="protein sequence ID" value="GER39711.1"/>
    <property type="molecule type" value="Genomic_DNA"/>
</dbReference>
<sequence length="128" mass="13932">MAKIASNTKSQGLARELQLLPFRSALPAGTAPLKLPLPELELELLNVAPKITGVIGKGVSEVVGVECVRRRMLEVGVDVARPAYLDRPAVDLPARPIEGLLQGGVLRVVFRHAPQRRRRSQGGDEREQ</sequence>
<gene>
    <name evidence="1" type="ORF">STAS_16344</name>
</gene>
<protein>
    <submittedName>
        <fullName evidence="1">RNI-like superfamily protein</fullName>
    </submittedName>
</protein>
<proteinExistence type="predicted"/>
<organism evidence="1 2">
    <name type="scientific">Striga asiatica</name>
    <name type="common">Asiatic witchweed</name>
    <name type="synonym">Buchnera asiatica</name>
    <dbReference type="NCBI Taxonomy" id="4170"/>
    <lineage>
        <taxon>Eukaryota</taxon>
        <taxon>Viridiplantae</taxon>
        <taxon>Streptophyta</taxon>
        <taxon>Embryophyta</taxon>
        <taxon>Tracheophyta</taxon>
        <taxon>Spermatophyta</taxon>
        <taxon>Magnoliopsida</taxon>
        <taxon>eudicotyledons</taxon>
        <taxon>Gunneridae</taxon>
        <taxon>Pentapetalae</taxon>
        <taxon>asterids</taxon>
        <taxon>lamiids</taxon>
        <taxon>Lamiales</taxon>
        <taxon>Orobanchaceae</taxon>
        <taxon>Buchnereae</taxon>
        <taxon>Striga</taxon>
    </lineage>
</organism>
<dbReference type="Proteomes" id="UP000325081">
    <property type="component" value="Unassembled WGS sequence"/>
</dbReference>
<comment type="caution">
    <text evidence="1">The sequence shown here is derived from an EMBL/GenBank/DDBJ whole genome shotgun (WGS) entry which is preliminary data.</text>
</comment>
<keyword evidence="2" id="KW-1185">Reference proteome</keyword>
<evidence type="ECO:0000313" key="1">
    <source>
        <dbReference type="EMBL" id="GER39711.1"/>
    </source>
</evidence>
<evidence type="ECO:0000313" key="2">
    <source>
        <dbReference type="Proteomes" id="UP000325081"/>
    </source>
</evidence>
<dbReference type="AlphaFoldDB" id="A0A5A7Q6P7"/>